<feature type="non-terminal residue" evidence="2">
    <location>
        <position position="1"/>
    </location>
</feature>
<comment type="caution">
    <text evidence="2">The sequence shown here is derived from an EMBL/GenBank/DDBJ whole genome shotgun (WGS) entry which is preliminary data.</text>
</comment>
<organism evidence="2 3">
    <name type="scientific">Eragrostis curvula</name>
    <name type="common">weeping love grass</name>
    <dbReference type="NCBI Taxonomy" id="38414"/>
    <lineage>
        <taxon>Eukaryota</taxon>
        <taxon>Viridiplantae</taxon>
        <taxon>Streptophyta</taxon>
        <taxon>Embryophyta</taxon>
        <taxon>Tracheophyta</taxon>
        <taxon>Spermatophyta</taxon>
        <taxon>Magnoliopsida</taxon>
        <taxon>Liliopsida</taxon>
        <taxon>Poales</taxon>
        <taxon>Poaceae</taxon>
        <taxon>PACMAD clade</taxon>
        <taxon>Chloridoideae</taxon>
        <taxon>Eragrostideae</taxon>
        <taxon>Eragrostidinae</taxon>
        <taxon>Eragrostis</taxon>
    </lineage>
</organism>
<dbReference type="AlphaFoldDB" id="A0A5J9T3P9"/>
<dbReference type="Proteomes" id="UP000324897">
    <property type="component" value="Unassembled WGS sequence"/>
</dbReference>
<feature type="region of interest" description="Disordered" evidence="1">
    <location>
        <begin position="87"/>
        <end position="109"/>
    </location>
</feature>
<gene>
    <name evidence="2" type="ORF">EJB05_49177</name>
</gene>
<proteinExistence type="predicted"/>
<feature type="region of interest" description="Disordered" evidence="1">
    <location>
        <begin position="128"/>
        <end position="229"/>
    </location>
</feature>
<keyword evidence="3" id="KW-1185">Reference proteome</keyword>
<dbReference type="Gramene" id="TVU05990">
    <property type="protein sequence ID" value="TVU05990"/>
    <property type="gene ID" value="EJB05_49177"/>
</dbReference>
<feature type="compositionally biased region" description="Pro residues" evidence="1">
    <location>
        <begin position="156"/>
        <end position="168"/>
    </location>
</feature>
<feature type="region of interest" description="Disordered" evidence="1">
    <location>
        <begin position="1"/>
        <end position="45"/>
    </location>
</feature>
<sequence length="229" mass="24197">MNASRQRPNAGAELPPARAADPPKVSQVPKGRGRKPEIAGKDEDSIEEGRAYPSLCNYKLLFTLTHELWAAFIYLGVDCALSNHVRVEPSKPSSKSGRHHRSEEDIDDEEYARRLHVALNKGSRDIPADANFVSIDDSSDDESGGGDSMDMDAPVDPSPAGSPAPVIPPNDGSVLPSTGVANPVLDSNMGGTHISSRVSLINSASSGGTENASSDVVGAPSEDADERWN</sequence>
<protein>
    <submittedName>
        <fullName evidence="2">Uncharacterized protein</fullName>
    </submittedName>
</protein>
<dbReference type="EMBL" id="RWGY01000051">
    <property type="protein sequence ID" value="TVU05990.1"/>
    <property type="molecule type" value="Genomic_DNA"/>
</dbReference>
<name>A0A5J9T3P9_9POAL</name>
<feature type="compositionally biased region" description="Polar residues" evidence="1">
    <location>
        <begin position="189"/>
        <end position="214"/>
    </location>
</feature>
<evidence type="ECO:0000313" key="2">
    <source>
        <dbReference type="EMBL" id="TVU05990.1"/>
    </source>
</evidence>
<reference evidence="2 3" key="1">
    <citation type="journal article" date="2019" name="Sci. Rep.">
        <title>A high-quality genome of Eragrostis curvula grass provides insights into Poaceae evolution and supports new strategies to enhance forage quality.</title>
        <authorList>
            <person name="Carballo J."/>
            <person name="Santos B.A.C.M."/>
            <person name="Zappacosta D."/>
            <person name="Garbus I."/>
            <person name="Selva J.P."/>
            <person name="Gallo C.A."/>
            <person name="Diaz A."/>
            <person name="Albertini E."/>
            <person name="Caccamo M."/>
            <person name="Echenique V."/>
        </authorList>
    </citation>
    <scope>NUCLEOTIDE SEQUENCE [LARGE SCALE GENOMIC DNA]</scope>
    <source>
        <strain evidence="3">cv. Victoria</strain>
        <tissue evidence="2">Leaf</tissue>
    </source>
</reference>
<evidence type="ECO:0000256" key="1">
    <source>
        <dbReference type="SAM" id="MobiDB-lite"/>
    </source>
</evidence>
<feature type="compositionally biased region" description="Basic and acidic residues" evidence="1">
    <location>
        <begin position="34"/>
        <end position="45"/>
    </location>
</feature>
<evidence type="ECO:0000313" key="3">
    <source>
        <dbReference type="Proteomes" id="UP000324897"/>
    </source>
</evidence>
<accession>A0A5J9T3P9</accession>